<dbReference type="GO" id="GO:0003700">
    <property type="term" value="F:DNA-binding transcription factor activity"/>
    <property type="evidence" value="ECO:0007669"/>
    <property type="project" value="TreeGrafter"/>
</dbReference>
<comment type="caution">
    <text evidence="2">The sequence shown here is derived from an EMBL/GenBank/DDBJ whole genome shotgun (WGS) entry which is preliminary data.</text>
</comment>
<dbReference type="SMART" id="SM00100">
    <property type="entry name" value="cNMP"/>
    <property type="match status" value="1"/>
</dbReference>
<proteinExistence type="predicted"/>
<evidence type="ECO:0000259" key="1">
    <source>
        <dbReference type="PROSITE" id="PS50042"/>
    </source>
</evidence>
<feature type="domain" description="Cyclic nucleotide-binding" evidence="1">
    <location>
        <begin position="5"/>
        <end position="124"/>
    </location>
</feature>
<dbReference type="InterPro" id="IPR018490">
    <property type="entry name" value="cNMP-bd_dom_sf"/>
</dbReference>
<dbReference type="AlphaFoldDB" id="A0A9D6V4G9"/>
<dbReference type="PROSITE" id="PS50042">
    <property type="entry name" value="CNMP_BINDING_3"/>
    <property type="match status" value="1"/>
</dbReference>
<accession>A0A9D6V4G9</accession>
<protein>
    <submittedName>
        <fullName evidence="2">Cyclic nucleotide-binding domain-containing protein</fullName>
    </submittedName>
</protein>
<dbReference type="CDD" id="cd00038">
    <property type="entry name" value="CAP_ED"/>
    <property type="match status" value="1"/>
</dbReference>
<dbReference type="EMBL" id="JACRDE010000467">
    <property type="protein sequence ID" value="MBI5251357.1"/>
    <property type="molecule type" value="Genomic_DNA"/>
</dbReference>
<dbReference type="PANTHER" id="PTHR24567:SF74">
    <property type="entry name" value="HTH-TYPE TRANSCRIPTIONAL REGULATOR ARCR"/>
    <property type="match status" value="1"/>
</dbReference>
<dbReference type="PANTHER" id="PTHR24567">
    <property type="entry name" value="CRP FAMILY TRANSCRIPTIONAL REGULATORY PROTEIN"/>
    <property type="match status" value="1"/>
</dbReference>
<dbReference type="Proteomes" id="UP000807825">
    <property type="component" value="Unassembled WGS sequence"/>
</dbReference>
<dbReference type="InterPro" id="IPR000595">
    <property type="entry name" value="cNMP-bd_dom"/>
</dbReference>
<dbReference type="Gene3D" id="3.40.50.150">
    <property type="entry name" value="Vaccinia Virus protein VP39"/>
    <property type="match status" value="1"/>
</dbReference>
<evidence type="ECO:0000313" key="2">
    <source>
        <dbReference type="EMBL" id="MBI5251357.1"/>
    </source>
</evidence>
<dbReference type="GO" id="GO:0005829">
    <property type="term" value="C:cytosol"/>
    <property type="evidence" value="ECO:0007669"/>
    <property type="project" value="TreeGrafter"/>
</dbReference>
<reference evidence="2" key="1">
    <citation type="submission" date="2020-07" db="EMBL/GenBank/DDBJ databases">
        <title>Huge and variable diversity of episymbiotic CPR bacteria and DPANN archaea in groundwater ecosystems.</title>
        <authorList>
            <person name="He C.Y."/>
            <person name="Keren R."/>
            <person name="Whittaker M."/>
            <person name="Farag I.F."/>
            <person name="Doudna J."/>
            <person name="Cate J.H.D."/>
            <person name="Banfield J.F."/>
        </authorList>
    </citation>
    <scope>NUCLEOTIDE SEQUENCE</scope>
    <source>
        <strain evidence="2">NC_groundwater_1664_Pr3_B-0.1um_52_9</strain>
    </source>
</reference>
<dbReference type="CDD" id="cd02440">
    <property type="entry name" value="AdoMet_MTases"/>
    <property type="match status" value="1"/>
</dbReference>
<dbReference type="SUPFAM" id="SSF51206">
    <property type="entry name" value="cAMP-binding domain-like"/>
    <property type="match status" value="1"/>
</dbReference>
<dbReference type="InterPro" id="IPR050397">
    <property type="entry name" value="Env_Response_Regulators"/>
</dbReference>
<organism evidence="2 3">
    <name type="scientific">Desulfomonile tiedjei</name>
    <dbReference type="NCBI Taxonomy" id="2358"/>
    <lineage>
        <taxon>Bacteria</taxon>
        <taxon>Pseudomonadati</taxon>
        <taxon>Thermodesulfobacteriota</taxon>
        <taxon>Desulfomonilia</taxon>
        <taxon>Desulfomonilales</taxon>
        <taxon>Desulfomonilaceae</taxon>
        <taxon>Desulfomonile</taxon>
    </lineage>
</organism>
<evidence type="ECO:0000313" key="3">
    <source>
        <dbReference type="Proteomes" id="UP000807825"/>
    </source>
</evidence>
<sequence>MSRNPFEFLTNEDLSLLVEKADRGSFGKDERILEEGSRRQAIFLVRKGTVRIERMHSGKSIAYVSLGPGEIFGEMSFVENQGASASVFADSDVDVDVIEGHHVNALMASVPGFGTRFYQSLAVTLAHRLRATSMLIPPLMVDETPQAKRSPDAAATEQDRPDQLPASLLSEVQTFRREMLKADRSLKNREISDEEAQKWVSATCENINSALLRYVRQSPGLSKSIGAYVFRETFPFFMLSKRFDRLYTKPRGYAADCHTIDLLCGGEPDGTGRLGRFIDSWLMNLPFSRAFKGRRTLLENAIKDAVTQFKAVDSFMVTAISSGTAHELLKVCTGADYSKVKAVLLDADSEALNSAGKAAKDLQISERVTFLHENVMRLVLGKGTAKLEPQHMIYSPGLLDYVEDEFALRLLNWIFDRLRPGGTAILASFQDSNPDRPLMDHILDWRLFHRSADQIRDMFARSSFSSGKLEIKLDDTETQLFIILGKV</sequence>
<name>A0A9D6V4G9_9BACT</name>
<dbReference type="InterPro" id="IPR014710">
    <property type="entry name" value="RmlC-like_jellyroll"/>
</dbReference>
<dbReference type="SUPFAM" id="SSF53335">
    <property type="entry name" value="S-adenosyl-L-methionine-dependent methyltransferases"/>
    <property type="match status" value="1"/>
</dbReference>
<dbReference type="Pfam" id="PF00027">
    <property type="entry name" value="cNMP_binding"/>
    <property type="match status" value="1"/>
</dbReference>
<gene>
    <name evidence="2" type="ORF">HY912_17855</name>
</gene>
<dbReference type="InterPro" id="IPR029063">
    <property type="entry name" value="SAM-dependent_MTases_sf"/>
</dbReference>
<dbReference type="Gene3D" id="2.60.120.10">
    <property type="entry name" value="Jelly Rolls"/>
    <property type="match status" value="1"/>
</dbReference>